<dbReference type="SUPFAM" id="SSF56784">
    <property type="entry name" value="HAD-like"/>
    <property type="match status" value="1"/>
</dbReference>
<feature type="transmembrane region" description="Helical" evidence="12">
    <location>
        <begin position="439"/>
        <end position="459"/>
    </location>
</feature>
<dbReference type="PRINTS" id="PR00120">
    <property type="entry name" value="HATPASE"/>
</dbReference>
<keyword evidence="4 12" id="KW-0479">Metal-binding</keyword>
<dbReference type="GO" id="GO:0005524">
    <property type="term" value="F:ATP binding"/>
    <property type="evidence" value="ECO:0007669"/>
    <property type="project" value="UniProtKB-UniRule"/>
</dbReference>
<feature type="transmembrane region" description="Helical" evidence="12">
    <location>
        <begin position="471"/>
        <end position="495"/>
    </location>
</feature>
<dbReference type="CDD" id="cd00371">
    <property type="entry name" value="HMA"/>
    <property type="match status" value="1"/>
</dbReference>
<evidence type="ECO:0000256" key="4">
    <source>
        <dbReference type="ARBA" id="ARBA00022723"/>
    </source>
</evidence>
<dbReference type="SFLD" id="SFLDF00027">
    <property type="entry name" value="p-type_atpase"/>
    <property type="match status" value="1"/>
</dbReference>
<dbReference type="PRINTS" id="PR00119">
    <property type="entry name" value="CATATPASE"/>
</dbReference>
<dbReference type="InterPro" id="IPR006121">
    <property type="entry name" value="HMA_dom"/>
</dbReference>
<evidence type="ECO:0000259" key="14">
    <source>
        <dbReference type="PROSITE" id="PS50846"/>
    </source>
</evidence>
<sequence>MSLTINWRDYAELEGCARCRESVVAGLRKDLAGHEIEASAHELHVGGETDDAERERIEQALSNRNAAIHHHHWSVSGMDCGSCVAKIETALQRRKEIDCVDVSMMRETVTLGLQDDTAQTREDISKTLGKLGYPAREREGMGDAIAGKTCCGGHDHNDAHAPLGHDHGHDNKPAADQEHPHDQGHAHNHAQGLPHSHGGGLSIMRRFAPWPKAGDEIAWAAICLLLGWGIGALVSVAEPYALSVGAILAALPVMRRAGQLVMNGAIFSIELLMTVAVIGAVAIGDPLEAGMVVLLFAIGESLEGVAAGQARSGVKSLLKLAPEKARLVTANGPREVHPSRLAIDDVVEVRPGERIPADGVIAKGQADIDNSHLTGESVPVACEEGSEVFAGAIVTDRPVEVKVTREAGQTMLDRVIQLVEESEKHKAPVERFVARFARIYTPIIMAMALLTVIIPPLFFGQDWQEWIYRGLALLLIGCPCALVISTPAAVTSALARAARIGLLVKGGAALEAIGAVRKIAFDKTGTLTEGKPALVDMITFGKQTGDEVLAIAAALENVTSHPLARAVVDAAKNRNLSLPELADGRTIAGAGVEGRIEGIHYQVGAPKRLNITCDDAVTTWMNRQEDGGSTAIAVVREGVVIGALALRDIPREEARKGLEMLKNLGVDPVMLTGDANRVAKRLAADLGMSYRAELLPEDKLNALAEIRNEGDGTGKPASVAMVGDGINDAPALKAADVGIAIGGGTDIALEAADAVIVKSRLTDVAILVKLSRQARRVVRENIGLAIGLKAIFLVTSIFGITGLWVAVLADTGATVLVTLNSLRLLWGRKEN</sequence>
<comment type="catalytic activity">
    <reaction evidence="11">
        <text>Zn(2+)(in) + ATP + H2O = Zn(2+)(out) + ADP + phosphate + H(+)</text>
        <dbReference type="Rhea" id="RHEA:20621"/>
        <dbReference type="ChEBI" id="CHEBI:15377"/>
        <dbReference type="ChEBI" id="CHEBI:15378"/>
        <dbReference type="ChEBI" id="CHEBI:29105"/>
        <dbReference type="ChEBI" id="CHEBI:30616"/>
        <dbReference type="ChEBI" id="CHEBI:43474"/>
        <dbReference type="ChEBI" id="CHEBI:456216"/>
        <dbReference type="EC" id="7.2.2.12"/>
    </reaction>
</comment>
<feature type="region of interest" description="Disordered" evidence="13">
    <location>
        <begin position="156"/>
        <end position="195"/>
    </location>
</feature>
<dbReference type="FunFam" id="2.70.150.10:FF:000002">
    <property type="entry name" value="Copper-transporting ATPase 1, putative"/>
    <property type="match status" value="1"/>
</dbReference>
<dbReference type="SFLD" id="SFLDG00002">
    <property type="entry name" value="C1.7:_P-type_atpase_like"/>
    <property type="match status" value="1"/>
</dbReference>
<dbReference type="GO" id="GO:0016887">
    <property type="term" value="F:ATP hydrolysis activity"/>
    <property type="evidence" value="ECO:0007669"/>
    <property type="project" value="InterPro"/>
</dbReference>
<evidence type="ECO:0000256" key="12">
    <source>
        <dbReference type="RuleBase" id="RU362081"/>
    </source>
</evidence>
<keyword evidence="3 12" id="KW-0812">Transmembrane</keyword>
<comment type="subcellular location">
    <subcellularLocation>
        <location evidence="12">Cell membrane</location>
    </subcellularLocation>
    <subcellularLocation>
        <location evidence="1">Membrane</location>
        <topology evidence="1">Multi-pass membrane protein</topology>
    </subcellularLocation>
</comment>
<dbReference type="SFLD" id="SFLDS00003">
    <property type="entry name" value="Haloacid_Dehalogenase"/>
    <property type="match status" value="1"/>
</dbReference>
<dbReference type="NCBIfam" id="TIGR01494">
    <property type="entry name" value="ATPase_P-type"/>
    <property type="match status" value="1"/>
</dbReference>
<evidence type="ECO:0000256" key="11">
    <source>
        <dbReference type="ARBA" id="ARBA00047308"/>
    </source>
</evidence>
<dbReference type="InterPro" id="IPR018303">
    <property type="entry name" value="ATPase_P-typ_P_site"/>
</dbReference>
<keyword evidence="9 12" id="KW-0472">Membrane</keyword>
<dbReference type="InterPro" id="IPR051014">
    <property type="entry name" value="Cation_Transport_ATPase_IB"/>
</dbReference>
<evidence type="ECO:0000256" key="5">
    <source>
        <dbReference type="ARBA" id="ARBA00022741"/>
    </source>
</evidence>
<evidence type="ECO:0000256" key="6">
    <source>
        <dbReference type="ARBA" id="ARBA00022840"/>
    </source>
</evidence>
<dbReference type="Pfam" id="PF00702">
    <property type="entry name" value="Hydrolase"/>
    <property type="match status" value="1"/>
</dbReference>
<dbReference type="Proteomes" id="UP000233597">
    <property type="component" value="Unassembled WGS sequence"/>
</dbReference>
<dbReference type="SUPFAM" id="SSF55008">
    <property type="entry name" value="HMA, heavy metal-associated domain"/>
    <property type="match status" value="1"/>
</dbReference>
<dbReference type="Gene3D" id="2.70.150.10">
    <property type="entry name" value="Calcium-transporting ATPase, cytoplasmic transduction domain A"/>
    <property type="match status" value="1"/>
</dbReference>
<dbReference type="Pfam" id="PF00122">
    <property type="entry name" value="E1-E2_ATPase"/>
    <property type="match status" value="1"/>
</dbReference>
<dbReference type="Gene3D" id="3.40.1110.10">
    <property type="entry name" value="Calcium-transporting ATPase, cytoplasmic domain N"/>
    <property type="match status" value="1"/>
</dbReference>
<keyword evidence="15" id="KW-0378">Hydrolase</keyword>
<comment type="caution">
    <text evidence="15">The sequence shown here is derived from an EMBL/GenBank/DDBJ whole genome shotgun (WGS) entry which is preliminary data.</text>
</comment>
<name>A0A2N3L0C8_9PROT</name>
<protein>
    <recommendedName>
        <fullName evidence="10">P-type Zn(2+) transporter</fullName>
        <ecNumber evidence="10">7.2.2.12</ecNumber>
    </recommendedName>
</protein>
<dbReference type="SUPFAM" id="SSF81653">
    <property type="entry name" value="Calcium ATPase, transduction domain A"/>
    <property type="match status" value="1"/>
</dbReference>
<dbReference type="GO" id="GO:0015086">
    <property type="term" value="F:cadmium ion transmembrane transporter activity"/>
    <property type="evidence" value="ECO:0007669"/>
    <property type="project" value="TreeGrafter"/>
</dbReference>
<feature type="domain" description="HMA" evidence="14">
    <location>
        <begin position="69"/>
        <end position="136"/>
    </location>
</feature>
<dbReference type="Gene3D" id="3.30.70.100">
    <property type="match status" value="1"/>
</dbReference>
<dbReference type="InterPro" id="IPR036412">
    <property type="entry name" value="HAD-like_sf"/>
</dbReference>
<evidence type="ECO:0000256" key="8">
    <source>
        <dbReference type="ARBA" id="ARBA00022989"/>
    </source>
</evidence>
<dbReference type="OrthoDB" id="9760802at2"/>
<dbReference type="AlphaFoldDB" id="A0A2N3L0C8"/>
<dbReference type="InterPro" id="IPR001757">
    <property type="entry name" value="P_typ_ATPase"/>
</dbReference>
<dbReference type="PANTHER" id="PTHR48085">
    <property type="entry name" value="CADMIUM/ZINC-TRANSPORTING ATPASE HMA2-RELATED"/>
    <property type="match status" value="1"/>
</dbReference>
<dbReference type="InterPro" id="IPR008250">
    <property type="entry name" value="ATPase_P-typ_transduc_dom_A_sf"/>
</dbReference>
<evidence type="ECO:0000256" key="10">
    <source>
        <dbReference type="ARBA" id="ARBA00039097"/>
    </source>
</evidence>
<dbReference type="GO" id="GO:0046872">
    <property type="term" value="F:metal ion binding"/>
    <property type="evidence" value="ECO:0007669"/>
    <property type="project" value="UniProtKB-KW"/>
</dbReference>
<dbReference type="InterPro" id="IPR023298">
    <property type="entry name" value="ATPase_P-typ_TM_dom_sf"/>
</dbReference>
<comment type="similarity">
    <text evidence="2 12">Belongs to the cation transport ATPase (P-type) (TC 3.A.3) family. Type IB subfamily.</text>
</comment>
<evidence type="ECO:0000256" key="1">
    <source>
        <dbReference type="ARBA" id="ARBA00004141"/>
    </source>
</evidence>
<gene>
    <name evidence="15" type="primary">zntA</name>
    <name evidence="15" type="ORF">COO20_02840</name>
</gene>
<dbReference type="InterPro" id="IPR059000">
    <property type="entry name" value="ATPase_P-type_domA"/>
</dbReference>
<feature type="compositionally biased region" description="Basic and acidic residues" evidence="13">
    <location>
        <begin position="156"/>
        <end position="185"/>
    </location>
</feature>
<dbReference type="GO" id="GO:0005886">
    <property type="term" value="C:plasma membrane"/>
    <property type="evidence" value="ECO:0007669"/>
    <property type="project" value="UniProtKB-SubCell"/>
</dbReference>
<organism evidence="15 16">
    <name type="scientific">Thalassospira marina</name>
    <dbReference type="NCBI Taxonomy" id="2048283"/>
    <lineage>
        <taxon>Bacteria</taxon>
        <taxon>Pseudomonadati</taxon>
        <taxon>Pseudomonadota</taxon>
        <taxon>Alphaproteobacteria</taxon>
        <taxon>Rhodospirillales</taxon>
        <taxon>Thalassospiraceae</taxon>
        <taxon>Thalassospira</taxon>
    </lineage>
</organism>
<dbReference type="InterPro" id="IPR023214">
    <property type="entry name" value="HAD_sf"/>
</dbReference>
<dbReference type="InterPro" id="IPR036163">
    <property type="entry name" value="HMA_dom_sf"/>
</dbReference>
<dbReference type="PANTHER" id="PTHR48085:SF5">
    <property type="entry name" value="CADMIUM_ZINC-TRANSPORTING ATPASE HMA4-RELATED"/>
    <property type="match status" value="1"/>
</dbReference>
<dbReference type="EMBL" id="NWTK01000001">
    <property type="protein sequence ID" value="PKR56248.1"/>
    <property type="molecule type" value="Genomic_DNA"/>
</dbReference>
<keyword evidence="6 12" id="KW-0067">ATP-binding</keyword>
<dbReference type="InterPro" id="IPR023299">
    <property type="entry name" value="ATPase_P-typ_cyto_dom_N"/>
</dbReference>
<dbReference type="InterPro" id="IPR027256">
    <property type="entry name" value="P-typ_ATPase_IB"/>
</dbReference>
<keyword evidence="7" id="KW-1278">Translocase</keyword>
<accession>A0A2N3L0C8</accession>
<evidence type="ECO:0000256" key="13">
    <source>
        <dbReference type="SAM" id="MobiDB-lite"/>
    </source>
</evidence>
<feature type="transmembrane region" description="Helical" evidence="12">
    <location>
        <begin position="260"/>
        <end position="283"/>
    </location>
</feature>
<dbReference type="SUPFAM" id="SSF81665">
    <property type="entry name" value="Calcium ATPase, transmembrane domain M"/>
    <property type="match status" value="1"/>
</dbReference>
<keyword evidence="12" id="KW-1003">Cell membrane</keyword>
<evidence type="ECO:0000256" key="2">
    <source>
        <dbReference type="ARBA" id="ARBA00006024"/>
    </source>
</evidence>
<evidence type="ECO:0000256" key="9">
    <source>
        <dbReference type="ARBA" id="ARBA00023136"/>
    </source>
</evidence>
<feature type="transmembrane region" description="Helical" evidence="12">
    <location>
        <begin position="782"/>
        <end position="800"/>
    </location>
</feature>
<dbReference type="NCBIfam" id="TIGR01525">
    <property type="entry name" value="ATPase-IB_hvy"/>
    <property type="match status" value="1"/>
</dbReference>
<evidence type="ECO:0000256" key="3">
    <source>
        <dbReference type="ARBA" id="ARBA00022692"/>
    </source>
</evidence>
<dbReference type="Pfam" id="PF00403">
    <property type="entry name" value="HMA"/>
    <property type="match status" value="1"/>
</dbReference>
<evidence type="ECO:0000256" key="7">
    <source>
        <dbReference type="ARBA" id="ARBA00022967"/>
    </source>
</evidence>
<evidence type="ECO:0000313" key="16">
    <source>
        <dbReference type="Proteomes" id="UP000233597"/>
    </source>
</evidence>
<dbReference type="GO" id="GO:0016463">
    <property type="term" value="F:P-type zinc transporter activity"/>
    <property type="evidence" value="ECO:0007669"/>
    <property type="project" value="UniProtKB-EC"/>
</dbReference>
<dbReference type="EC" id="7.2.2.12" evidence="10"/>
<dbReference type="PROSITE" id="PS00154">
    <property type="entry name" value="ATPASE_E1_E2"/>
    <property type="match status" value="1"/>
</dbReference>
<evidence type="ECO:0000313" key="15">
    <source>
        <dbReference type="EMBL" id="PKR56248.1"/>
    </source>
</evidence>
<dbReference type="RefSeq" id="WP_101264235.1">
    <property type="nucleotide sequence ID" value="NZ_NWTK01000001.1"/>
</dbReference>
<proteinExistence type="inferred from homology"/>
<dbReference type="Gene3D" id="3.40.50.1000">
    <property type="entry name" value="HAD superfamily/HAD-like"/>
    <property type="match status" value="1"/>
</dbReference>
<reference evidence="15 16" key="1">
    <citation type="submission" date="2017-09" db="EMBL/GenBank/DDBJ databases">
        <title>Biodiversity and function of Thalassospira species in the particle-attached aromatic-hydrocarbon-degrading consortia from the surface seawater of the South China Sea.</title>
        <authorList>
            <person name="Dong C."/>
            <person name="Liu R."/>
            <person name="Shao Z."/>
        </authorList>
    </citation>
    <scope>NUCLEOTIDE SEQUENCE [LARGE SCALE GENOMIC DNA]</scope>
    <source>
        <strain evidence="15 16">CSC1P2</strain>
    </source>
</reference>
<dbReference type="PROSITE" id="PS50846">
    <property type="entry name" value="HMA_2"/>
    <property type="match status" value="1"/>
</dbReference>
<keyword evidence="5 12" id="KW-0547">Nucleotide-binding</keyword>
<keyword evidence="8 12" id="KW-1133">Transmembrane helix</keyword>
<dbReference type="InterPro" id="IPR044492">
    <property type="entry name" value="P_typ_ATPase_HD_dom"/>
</dbReference>
<feature type="transmembrane region" description="Helical" evidence="12">
    <location>
        <begin position="217"/>
        <end position="248"/>
    </location>
</feature>